<reference evidence="6" key="2">
    <citation type="journal article" date="2019" name="Int. J. Syst. Evol. Microbiol.">
        <title>The Global Catalogue of Microorganisms (GCM) 10K type strain sequencing project: providing services to taxonomists for standard genome sequencing and annotation.</title>
        <authorList>
            <consortium name="The Broad Institute Genomics Platform"/>
            <consortium name="The Broad Institute Genome Sequencing Center for Infectious Disease"/>
            <person name="Wu L."/>
            <person name="Ma J."/>
        </authorList>
    </citation>
    <scope>NUCLEOTIDE SEQUENCE [LARGE SCALE GENOMIC DNA]</scope>
    <source>
        <strain evidence="6">CGMCC 1.18437</strain>
    </source>
</reference>
<evidence type="ECO:0000313" key="6">
    <source>
        <dbReference type="Proteomes" id="UP000619376"/>
    </source>
</evidence>
<feature type="region of interest" description="Disordered" evidence="1">
    <location>
        <begin position="30"/>
        <end position="141"/>
    </location>
</feature>
<feature type="compositionally biased region" description="Low complexity" evidence="1">
    <location>
        <begin position="85"/>
        <end position="137"/>
    </location>
</feature>
<dbReference type="Gene3D" id="2.60.200.20">
    <property type="match status" value="1"/>
</dbReference>
<dbReference type="SMART" id="SM00240">
    <property type="entry name" value="FHA"/>
    <property type="match status" value="1"/>
</dbReference>
<accession>A0A7W8NQN1</accession>
<dbReference type="PROSITE" id="PS50006">
    <property type="entry name" value="FHA_DOMAIN"/>
    <property type="match status" value="1"/>
</dbReference>
<dbReference type="RefSeq" id="WP_184116406.1">
    <property type="nucleotide sequence ID" value="NZ_BNAJ01000025.1"/>
</dbReference>
<dbReference type="EMBL" id="BNAJ01000025">
    <property type="protein sequence ID" value="GHF65717.1"/>
    <property type="molecule type" value="Genomic_DNA"/>
</dbReference>
<reference evidence="3" key="4">
    <citation type="submission" date="2024-05" db="EMBL/GenBank/DDBJ databases">
        <authorList>
            <person name="Sun Q."/>
            <person name="Zhou Y."/>
        </authorList>
    </citation>
    <scope>NUCLEOTIDE SEQUENCE</scope>
    <source>
        <strain evidence="3">CGMCC 1.18437</strain>
    </source>
</reference>
<protein>
    <submittedName>
        <fullName evidence="3">FraH-like protein</fullName>
    </submittedName>
</protein>
<feature type="domain" description="FHA" evidence="2">
    <location>
        <begin position="164"/>
        <end position="216"/>
    </location>
</feature>
<evidence type="ECO:0000259" key="2">
    <source>
        <dbReference type="PROSITE" id="PS50006"/>
    </source>
</evidence>
<name>A0A7W8NQN1_9DEIO</name>
<evidence type="ECO:0000256" key="1">
    <source>
        <dbReference type="SAM" id="MobiDB-lite"/>
    </source>
</evidence>
<evidence type="ECO:0000313" key="5">
    <source>
        <dbReference type="Proteomes" id="UP000539473"/>
    </source>
</evidence>
<organism evidence="4 5">
    <name type="scientific">Deinococcus metalli</name>
    <dbReference type="NCBI Taxonomy" id="1141878"/>
    <lineage>
        <taxon>Bacteria</taxon>
        <taxon>Thermotogati</taxon>
        <taxon>Deinococcota</taxon>
        <taxon>Deinococci</taxon>
        <taxon>Deinococcales</taxon>
        <taxon>Deinococcaceae</taxon>
        <taxon>Deinococcus</taxon>
    </lineage>
</organism>
<dbReference type="SUPFAM" id="SSF49879">
    <property type="entry name" value="SMAD/FHA domain"/>
    <property type="match status" value="1"/>
</dbReference>
<dbReference type="Proteomes" id="UP000539473">
    <property type="component" value="Unassembled WGS sequence"/>
</dbReference>
<dbReference type="AlphaFoldDB" id="A0A7W8NQN1"/>
<reference evidence="4 5" key="3">
    <citation type="submission" date="2020-08" db="EMBL/GenBank/DDBJ databases">
        <title>Genomic Encyclopedia of Type Strains, Phase IV (KMG-IV): sequencing the most valuable type-strain genomes for metagenomic binning, comparative biology and taxonomic classification.</title>
        <authorList>
            <person name="Goeker M."/>
        </authorList>
    </citation>
    <scope>NUCLEOTIDE SEQUENCE [LARGE SCALE GENOMIC DNA]</scope>
    <source>
        <strain evidence="4 5">DSM 27521</strain>
    </source>
</reference>
<dbReference type="CDD" id="cd00060">
    <property type="entry name" value="FHA"/>
    <property type="match status" value="1"/>
</dbReference>
<keyword evidence="6" id="KW-1185">Reference proteome</keyword>
<dbReference type="InterPro" id="IPR000253">
    <property type="entry name" value="FHA_dom"/>
</dbReference>
<gene>
    <name evidence="3" type="ORF">GCM10017781_46800</name>
    <name evidence="4" type="ORF">HNQ07_004764</name>
</gene>
<sequence>MSITCTVCGTVNPDGTTYCEGCGVELSPQQAAAPAPASPTDPTPALVDGDLTPPDAPVPHSPAVQTPDTPELAAGVPDMPMTESPDATPASTADAAAPGAALPETGAAETTATSPDVTEPAPVAAAAPAPTAPTAAPSDMPAKLGIKKYGAPTGEFIPLHGERLVVGRFDASSGPVDIDLTGMGGQEHISRRHAELYRENGVWTVRDLGSTNGVYVKRAGESAFSPRLQEPAPLHDGDELAFGNLMLTFHQG</sequence>
<dbReference type="Proteomes" id="UP000619376">
    <property type="component" value="Unassembled WGS sequence"/>
</dbReference>
<evidence type="ECO:0000313" key="4">
    <source>
        <dbReference type="EMBL" id="MBB5379249.1"/>
    </source>
</evidence>
<dbReference type="InterPro" id="IPR008984">
    <property type="entry name" value="SMAD_FHA_dom_sf"/>
</dbReference>
<reference evidence="3" key="1">
    <citation type="journal article" date="2014" name="Int. J. Syst. Evol. Microbiol.">
        <title>Complete genome of a new Firmicutes species belonging to the dominant human colonic microbiota ('Ruminococcus bicirculans') reveals two chromosomes and a selective capacity to utilize plant glucans.</title>
        <authorList>
            <consortium name="NISC Comparative Sequencing Program"/>
            <person name="Wegmann U."/>
            <person name="Louis P."/>
            <person name="Goesmann A."/>
            <person name="Henrissat B."/>
            <person name="Duncan S.H."/>
            <person name="Flint H.J."/>
        </authorList>
    </citation>
    <scope>NUCLEOTIDE SEQUENCE</scope>
    <source>
        <strain evidence="3">CGMCC 1.18437</strain>
    </source>
</reference>
<comment type="caution">
    <text evidence="4">The sequence shown here is derived from an EMBL/GenBank/DDBJ whole genome shotgun (WGS) entry which is preliminary data.</text>
</comment>
<dbReference type="Pfam" id="PF00498">
    <property type="entry name" value="FHA"/>
    <property type="match status" value="1"/>
</dbReference>
<proteinExistence type="predicted"/>
<dbReference type="EMBL" id="JACHFK010000025">
    <property type="protein sequence ID" value="MBB5379249.1"/>
    <property type="molecule type" value="Genomic_DNA"/>
</dbReference>
<evidence type="ECO:0000313" key="3">
    <source>
        <dbReference type="EMBL" id="GHF65717.1"/>
    </source>
</evidence>